<evidence type="ECO:0000313" key="2">
    <source>
        <dbReference type="Proteomes" id="UP000198310"/>
    </source>
</evidence>
<proteinExistence type="predicted"/>
<gene>
    <name evidence="1" type="ORF">SAMN06269173_11715</name>
</gene>
<keyword evidence="2" id="KW-1185">Reference proteome</keyword>
<dbReference type="RefSeq" id="WP_089334295.1">
    <property type="nucleotide sequence ID" value="NZ_FZNS01000017.1"/>
</dbReference>
<protein>
    <submittedName>
        <fullName evidence="1">Immunity protein 50</fullName>
    </submittedName>
</protein>
<reference evidence="2" key="1">
    <citation type="submission" date="2017-06" db="EMBL/GenBank/DDBJ databases">
        <authorList>
            <person name="Varghese N."/>
            <person name="Submissions S."/>
        </authorList>
    </citation>
    <scope>NUCLEOTIDE SEQUENCE [LARGE SCALE GENOMIC DNA]</scope>
    <source>
        <strain evidence="2">DSM 28041</strain>
    </source>
</reference>
<evidence type="ECO:0000313" key="1">
    <source>
        <dbReference type="EMBL" id="SNS01374.1"/>
    </source>
</evidence>
<organism evidence="1 2">
    <name type="scientific">Hymenobacter mucosus</name>
    <dbReference type="NCBI Taxonomy" id="1411120"/>
    <lineage>
        <taxon>Bacteria</taxon>
        <taxon>Pseudomonadati</taxon>
        <taxon>Bacteroidota</taxon>
        <taxon>Cytophagia</taxon>
        <taxon>Cytophagales</taxon>
        <taxon>Hymenobacteraceae</taxon>
        <taxon>Hymenobacter</taxon>
    </lineage>
</organism>
<name>A0A239B2B1_9BACT</name>
<dbReference type="InterPro" id="IPR028957">
    <property type="entry name" value="Imm50"/>
</dbReference>
<dbReference type="Proteomes" id="UP000198310">
    <property type="component" value="Unassembled WGS sequence"/>
</dbReference>
<accession>A0A239B2B1</accession>
<sequence length="137" mass="15444">MSKTESPAVSQIVNAEIVREYFGYWPDFHDAEITKVTFQAHPGYRASVTFVIAAFEMTREVDERGHYILTKHCAIEIQFTGIQELTFDYFSHQNVIFELIFEEAGSNVECRFVSSVGLDASIVAEEVLVLSLTPTNG</sequence>
<dbReference type="AlphaFoldDB" id="A0A239B2B1"/>
<dbReference type="EMBL" id="FZNS01000017">
    <property type="protein sequence ID" value="SNS01374.1"/>
    <property type="molecule type" value="Genomic_DNA"/>
</dbReference>
<dbReference type="Pfam" id="PF15594">
    <property type="entry name" value="Imm50"/>
    <property type="match status" value="1"/>
</dbReference>